<dbReference type="Proteomes" id="UP000547011">
    <property type="component" value="Unassembled WGS sequence"/>
</dbReference>
<gene>
    <name evidence="2" type="ORF">GGR20_000853</name>
</gene>
<reference evidence="2 3" key="1">
    <citation type="submission" date="2020-08" db="EMBL/GenBank/DDBJ databases">
        <title>Genomic Encyclopedia of Type Strains, Phase IV (KMG-IV): sequencing the most valuable type-strain genomes for metagenomic binning, comparative biology and taxonomic classification.</title>
        <authorList>
            <person name="Goeker M."/>
        </authorList>
    </citation>
    <scope>NUCLEOTIDE SEQUENCE [LARGE SCALE GENOMIC DNA]</scope>
    <source>
        <strain evidence="2 3">DSM 23447</strain>
    </source>
</reference>
<dbReference type="Gene3D" id="1.10.10.10">
    <property type="entry name" value="Winged helix-like DNA-binding domain superfamily/Winged helix DNA-binding domain"/>
    <property type="match status" value="1"/>
</dbReference>
<dbReference type="PROSITE" id="PS50043">
    <property type="entry name" value="HTH_LUXR_2"/>
    <property type="match status" value="1"/>
</dbReference>
<evidence type="ECO:0000259" key="1">
    <source>
        <dbReference type="PROSITE" id="PS50043"/>
    </source>
</evidence>
<dbReference type="EMBL" id="JACIEW010000001">
    <property type="protein sequence ID" value="MBB4051235.1"/>
    <property type="molecule type" value="Genomic_DNA"/>
</dbReference>
<name>A0A7W6ILM7_9HYPH</name>
<keyword evidence="2" id="KW-0238">DNA-binding</keyword>
<evidence type="ECO:0000313" key="3">
    <source>
        <dbReference type="Proteomes" id="UP000547011"/>
    </source>
</evidence>
<dbReference type="InterPro" id="IPR016032">
    <property type="entry name" value="Sig_transdc_resp-reg_C-effctor"/>
</dbReference>
<comment type="caution">
    <text evidence="2">The sequence shown here is derived from an EMBL/GenBank/DDBJ whole genome shotgun (WGS) entry which is preliminary data.</text>
</comment>
<proteinExistence type="predicted"/>
<dbReference type="SMART" id="SM00421">
    <property type="entry name" value="HTH_LUXR"/>
    <property type="match status" value="1"/>
</dbReference>
<dbReference type="SUPFAM" id="SSF46894">
    <property type="entry name" value="C-terminal effector domain of the bipartite response regulators"/>
    <property type="match status" value="1"/>
</dbReference>
<protein>
    <submittedName>
        <fullName evidence="2">DNA-binding CsgD family transcriptional regulator</fullName>
    </submittedName>
</protein>
<feature type="domain" description="HTH luxR-type" evidence="1">
    <location>
        <begin position="1"/>
        <end position="52"/>
    </location>
</feature>
<sequence>MARALAGGRRTDEIAKELAISATTVAFHLRNLFGKTGTHRQADLVALILTGLASISPAKNTFDRTAAQ</sequence>
<accession>A0A7W6ILM7</accession>
<dbReference type="GO" id="GO:0006355">
    <property type="term" value="P:regulation of DNA-templated transcription"/>
    <property type="evidence" value="ECO:0007669"/>
    <property type="project" value="InterPro"/>
</dbReference>
<dbReference type="AlphaFoldDB" id="A0A7W6ILM7"/>
<dbReference type="Pfam" id="PF00196">
    <property type="entry name" value="GerE"/>
    <property type="match status" value="1"/>
</dbReference>
<keyword evidence="3" id="KW-1185">Reference proteome</keyword>
<dbReference type="InterPro" id="IPR000792">
    <property type="entry name" value="Tscrpt_reg_LuxR_C"/>
</dbReference>
<dbReference type="RefSeq" id="WP_183309947.1">
    <property type="nucleotide sequence ID" value="NZ_JACIEW010000001.1"/>
</dbReference>
<dbReference type="GO" id="GO:0003677">
    <property type="term" value="F:DNA binding"/>
    <property type="evidence" value="ECO:0007669"/>
    <property type="project" value="UniProtKB-KW"/>
</dbReference>
<organism evidence="2 3">
    <name type="scientific">Devosia subaequoris</name>
    <dbReference type="NCBI Taxonomy" id="395930"/>
    <lineage>
        <taxon>Bacteria</taxon>
        <taxon>Pseudomonadati</taxon>
        <taxon>Pseudomonadota</taxon>
        <taxon>Alphaproteobacteria</taxon>
        <taxon>Hyphomicrobiales</taxon>
        <taxon>Devosiaceae</taxon>
        <taxon>Devosia</taxon>
    </lineage>
</organism>
<dbReference type="InterPro" id="IPR036388">
    <property type="entry name" value="WH-like_DNA-bd_sf"/>
</dbReference>
<evidence type="ECO:0000313" key="2">
    <source>
        <dbReference type="EMBL" id="MBB4051235.1"/>
    </source>
</evidence>
<dbReference type="PROSITE" id="PS00622">
    <property type="entry name" value="HTH_LUXR_1"/>
    <property type="match status" value="1"/>
</dbReference>